<reference evidence="1" key="1">
    <citation type="journal article" date="2014" name="Front. Microbiol.">
        <title>High frequency of phylogenetically diverse reductive dehalogenase-homologous genes in deep subseafloor sedimentary metagenomes.</title>
        <authorList>
            <person name="Kawai M."/>
            <person name="Futagami T."/>
            <person name="Toyoda A."/>
            <person name="Takaki Y."/>
            <person name="Nishi S."/>
            <person name="Hori S."/>
            <person name="Arai W."/>
            <person name="Tsubouchi T."/>
            <person name="Morono Y."/>
            <person name="Uchiyama I."/>
            <person name="Ito T."/>
            <person name="Fujiyama A."/>
            <person name="Inagaki F."/>
            <person name="Takami H."/>
        </authorList>
    </citation>
    <scope>NUCLEOTIDE SEQUENCE</scope>
    <source>
        <strain evidence="1">Expedition CK06-06</strain>
    </source>
</reference>
<evidence type="ECO:0000313" key="1">
    <source>
        <dbReference type="EMBL" id="GAF67321.1"/>
    </source>
</evidence>
<dbReference type="EMBL" id="BARS01008795">
    <property type="protein sequence ID" value="GAF67321.1"/>
    <property type="molecule type" value="Genomic_DNA"/>
</dbReference>
<name>X0RWB8_9ZZZZ</name>
<organism evidence="1">
    <name type="scientific">marine sediment metagenome</name>
    <dbReference type="NCBI Taxonomy" id="412755"/>
    <lineage>
        <taxon>unclassified sequences</taxon>
        <taxon>metagenomes</taxon>
        <taxon>ecological metagenomes</taxon>
    </lineage>
</organism>
<protein>
    <submittedName>
        <fullName evidence="1">Uncharacterized protein</fullName>
    </submittedName>
</protein>
<proteinExistence type="predicted"/>
<gene>
    <name evidence="1" type="ORF">S01H1_16689</name>
</gene>
<comment type="caution">
    <text evidence="1">The sequence shown here is derived from an EMBL/GenBank/DDBJ whole genome shotgun (WGS) entry which is preliminary data.</text>
</comment>
<feature type="non-terminal residue" evidence="1">
    <location>
        <position position="1"/>
    </location>
</feature>
<dbReference type="AlphaFoldDB" id="X0RWB8"/>
<accession>X0RWB8</accession>
<sequence length="35" mass="3990">HPDLFAKGADADLRKQALIKFSNDPRMSDYKIKKA</sequence>